<proteinExistence type="predicted"/>
<evidence type="ECO:0000313" key="2">
    <source>
        <dbReference type="Proteomes" id="UP001597307"/>
    </source>
</evidence>
<gene>
    <name evidence="1" type="ORF">ACFSFX_10745</name>
</gene>
<reference evidence="2" key="1">
    <citation type="journal article" date="2019" name="Int. J. Syst. Evol. Microbiol.">
        <title>The Global Catalogue of Microorganisms (GCM) 10K type strain sequencing project: providing services to taxonomists for standard genome sequencing and annotation.</title>
        <authorList>
            <consortium name="The Broad Institute Genomics Platform"/>
            <consortium name="The Broad Institute Genome Sequencing Center for Infectious Disease"/>
            <person name="Wu L."/>
            <person name="Ma J."/>
        </authorList>
    </citation>
    <scope>NUCLEOTIDE SEQUENCE [LARGE SCALE GENOMIC DNA]</scope>
    <source>
        <strain evidence="2">JCM 11496</strain>
    </source>
</reference>
<dbReference type="EMBL" id="JBHUGA010000040">
    <property type="protein sequence ID" value="MFD1847073.1"/>
    <property type="molecule type" value="Genomic_DNA"/>
</dbReference>
<comment type="caution">
    <text evidence="1">The sequence shown here is derived from an EMBL/GenBank/DDBJ whole genome shotgun (WGS) entry which is preliminary data.</text>
</comment>
<keyword evidence="2" id="KW-1185">Reference proteome</keyword>
<evidence type="ECO:0000313" key="1">
    <source>
        <dbReference type="EMBL" id="MFD1847073.1"/>
    </source>
</evidence>
<accession>A0ABW4Q8N5</accession>
<dbReference type="Proteomes" id="UP001597307">
    <property type="component" value="Unassembled WGS sequence"/>
</dbReference>
<protein>
    <submittedName>
        <fullName evidence="1">Uncharacterized protein</fullName>
    </submittedName>
</protein>
<organism evidence="1 2">
    <name type="scientific">Arthrobacter flavus</name>
    <dbReference type="NCBI Taxonomy" id="95172"/>
    <lineage>
        <taxon>Bacteria</taxon>
        <taxon>Bacillati</taxon>
        <taxon>Actinomycetota</taxon>
        <taxon>Actinomycetes</taxon>
        <taxon>Micrococcales</taxon>
        <taxon>Micrococcaceae</taxon>
        <taxon>Arthrobacter</taxon>
    </lineage>
</organism>
<sequence length="170" mass="19035">MWEINRSGTEVLESYTVCPDGTLVSGHYIRWNKHFYEGYSIGSDLWIRHRVEGSLSAEWIPLPGSFHEASGRRTFRRRVPSSEVERYVRIHASGTWRGQQFGIEQYIDNGTVAVRGGFSPEMIQLMETGAAAQLELSESGRAGVTGFLPWSEMSNFSTEMTDLALPSPSG</sequence>
<name>A0ABW4Q8N5_9MICC</name>
<dbReference type="RefSeq" id="WP_343879034.1">
    <property type="nucleotide sequence ID" value="NZ_BAAAIJ010000032.1"/>
</dbReference>